<name>A0A5J9SM90_9POAL</name>
<keyword evidence="1" id="KW-0812">Transmembrane</keyword>
<evidence type="ECO:0008006" key="4">
    <source>
        <dbReference type="Google" id="ProtNLM"/>
    </source>
</evidence>
<sequence>MAASTPLDQLHPSTRSKRSEKVDAVAAAVFLGVIALYLVWVATDMHYWIVRDMNNKPVECSVELVGATCLGRPALAPDAESPVIKLLVHVNNRRVYRTRDNGGSVVVSYAGVPLARGTTPAFSVEKKKTVTLAVDATSDGVGVPDDLLRLMLEERRRSGLAQMEIDLRLFGRLFTCSVDLDGQFRACRCNSLNVVSSS</sequence>
<comment type="caution">
    <text evidence="2">The sequence shown here is derived from an EMBL/GenBank/DDBJ whole genome shotgun (WGS) entry which is preliminary data.</text>
</comment>
<accession>A0A5J9SM90</accession>
<keyword evidence="1" id="KW-0472">Membrane</keyword>
<dbReference type="PANTHER" id="PTHR33994">
    <property type="entry name" value="OS04G0515000 PROTEIN"/>
    <property type="match status" value="1"/>
</dbReference>
<evidence type="ECO:0000256" key="1">
    <source>
        <dbReference type="SAM" id="Phobius"/>
    </source>
</evidence>
<dbReference type="Gramene" id="TVU00063">
    <property type="protein sequence ID" value="TVU00063"/>
    <property type="gene ID" value="EJB05_54556"/>
</dbReference>
<feature type="transmembrane region" description="Helical" evidence="1">
    <location>
        <begin position="24"/>
        <end position="43"/>
    </location>
</feature>
<dbReference type="AlphaFoldDB" id="A0A5J9SM90"/>
<reference evidence="2 3" key="1">
    <citation type="journal article" date="2019" name="Sci. Rep.">
        <title>A high-quality genome of Eragrostis curvula grass provides insights into Poaceae evolution and supports new strategies to enhance forage quality.</title>
        <authorList>
            <person name="Carballo J."/>
            <person name="Santos B.A.C.M."/>
            <person name="Zappacosta D."/>
            <person name="Garbus I."/>
            <person name="Selva J.P."/>
            <person name="Gallo C.A."/>
            <person name="Diaz A."/>
            <person name="Albertini E."/>
            <person name="Caccamo M."/>
            <person name="Echenique V."/>
        </authorList>
    </citation>
    <scope>NUCLEOTIDE SEQUENCE [LARGE SCALE GENOMIC DNA]</scope>
    <source>
        <strain evidence="3">cv. Victoria</strain>
        <tissue evidence="2">Leaf</tissue>
    </source>
</reference>
<feature type="non-terminal residue" evidence="2">
    <location>
        <position position="1"/>
    </location>
</feature>
<dbReference type="EMBL" id="RWGY01000639">
    <property type="protein sequence ID" value="TVU00063.1"/>
    <property type="molecule type" value="Genomic_DNA"/>
</dbReference>
<organism evidence="2 3">
    <name type="scientific">Eragrostis curvula</name>
    <name type="common">weeping love grass</name>
    <dbReference type="NCBI Taxonomy" id="38414"/>
    <lineage>
        <taxon>Eukaryota</taxon>
        <taxon>Viridiplantae</taxon>
        <taxon>Streptophyta</taxon>
        <taxon>Embryophyta</taxon>
        <taxon>Tracheophyta</taxon>
        <taxon>Spermatophyta</taxon>
        <taxon>Magnoliopsida</taxon>
        <taxon>Liliopsida</taxon>
        <taxon>Poales</taxon>
        <taxon>Poaceae</taxon>
        <taxon>PACMAD clade</taxon>
        <taxon>Chloridoideae</taxon>
        <taxon>Eragrostideae</taxon>
        <taxon>Eragrostidinae</taxon>
        <taxon>Eragrostis</taxon>
    </lineage>
</organism>
<proteinExistence type="predicted"/>
<protein>
    <recommendedName>
        <fullName evidence="4">Late embryogenesis abundant protein LEA-2 subgroup domain-containing protein</fullName>
    </recommendedName>
</protein>
<keyword evidence="3" id="KW-1185">Reference proteome</keyword>
<dbReference type="Proteomes" id="UP000324897">
    <property type="component" value="Unassembled WGS sequence"/>
</dbReference>
<evidence type="ECO:0000313" key="2">
    <source>
        <dbReference type="EMBL" id="TVU00063.1"/>
    </source>
</evidence>
<gene>
    <name evidence="2" type="ORF">EJB05_54556</name>
</gene>
<keyword evidence="1" id="KW-1133">Transmembrane helix</keyword>
<evidence type="ECO:0000313" key="3">
    <source>
        <dbReference type="Proteomes" id="UP000324897"/>
    </source>
</evidence>
<dbReference type="PANTHER" id="PTHR33994:SF24">
    <property type="entry name" value="OS01G0712500 PROTEIN"/>
    <property type="match status" value="1"/>
</dbReference>